<feature type="compositionally biased region" description="Polar residues" evidence="1">
    <location>
        <begin position="77"/>
        <end position="99"/>
    </location>
</feature>
<dbReference type="PANTHER" id="PTHR37540:SF5">
    <property type="entry name" value="TRANSCRIPTION FACTOR DOMAIN-CONTAINING PROTEIN"/>
    <property type="match status" value="1"/>
</dbReference>
<proteinExistence type="predicted"/>
<sequence length="548" mass="61211">MSSNNAARPMKKRAGRKRKPPLAPGPALQFVVASHPDQFRDEKTMRHVRSHVMYKHRGEQRGGSPTERSESRDRRPGSTSPMTVSSDGALENTFQTPQTTRRRSSAWDGAMYQYLSQSPSIDPLRNLAARIIAATTAEPARSAPPAFENDFEFPFSSTPNTPVFEKLDELRELYLKSSNLFDSENLAACGWMRMLCSNRMSFLSQISVLCVYQDVADGRLDDTPLTIYAKTKLMNMLTQPNIQGDDFTIISIVHLLVSEIGGHNEDVFDVHQEGLVRIVQQRGGITNLGVDYHIATFLIVVLLTFTILRGRPEPAMLQGFTPNPLARGSTSPLPISPLYAPNGDLSALYGSCSLDTFHIIQDMYQLTHTFINRWNYPASEDPLADSHLEQIYTRLLYRPSTEDDVAPDWVYESVRIAALIYCRSIVQGMPLSKSANIIHARNPASSTETTVISALHNAVEHTDRSGSWGEMSGVLLWVYLVGGAASWPSFQPPYGDLPDTQSSLPWTRKCFALYAVRSSLSINFDHADAIVESQRTMLRVQHMISLRD</sequence>
<feature type="region of interest" description="Disordered" evidence="1">
    <location>
        <begin position="1"/>
        <end position="105"/>
    </location>
</feature>
<protein>
    <recommendedName>
        <fullName evidence="4">Tachykinin family protein</fullName>
    </recommendedName>
</protein>
<dbReference type="PANTHER" id="PTHR37540">
    <property type="entry name" value="TRANSCRIPTION FACTOR (ACR-2), PUTATIVE-RELATED-RELATED"/>
    <property type="match status" value="1"/>
</dbReference>
<dbReference type="EMBL" id="WVTA01000003">
    <property type="protein sequence ID" value="KAK3214843.1"/>
    <property type="molecule type" value="Genomic_DNA"/>
</dbReference>
<feature type="compositionally biased region" description="Basic and acidic residues" evidence="1">
    <location>
        <begin position="67"/>
        <end position="76"/>
    </location>
</feature>
<feature type="compositionally biased region" description="Basic residues" evidence="1">
    <location>
        <begin position="46"/>
        <end position="55"/>
    </location>
</feature>
<evidence type="ECO:0000256" key="1">
    <source>
        <dbReference type="SAM" id="MobiDB-lite"/>
    </source>
</evidence>
<feature type="compositionally biased region" description="Basic residues" evidence="1">
    <location>
        <begin position="9"/>
        <end position="20"/>
    </location>
</feature>
<dbReference type="AlphaFoldDB" id="A0AAN6M337"/>
<accession>A0AAN6M337</accession>
<name>A0AAN6M337_9PLEO</name>
<dbReference type="InterPro" id="IPR021858">
    <property type="entry name" value="Fun_TF"/>
</dbReference>
<organism evidence="2 3">
    <name type="scientific">Pseudopithomyces chartarum</name>
    <dbReference type="NCBI Taxonomy" id="1892770"/>
    <lineage>
        <taxon>Eukaryota</taxon>
        <taxon>Fungi</taxon>
        <taxon>Dikarya</taxon>
        <taxon>Ascomycota</taxon>
        <taxon>Pezizomycotina</taxon>
        <taxon>Dothideomycetes</taxon>
        <taxon>Pleosporomycetidae</taxon>
        <taxon>Pleosporales</taxon>
        <taxon>Massarineae</taxon>
        <taxon>Didymosphaeriaceae</taxon>
        <taxon>Pseudopithomyces</taxon>
    </lineage>
</organism>
<gene>
    <name evidence="2" type="ORF">GRF29_19g1467112</name>
</gene>
<evidence type="ECO:0008006" key="4">
    <source>
        <dbReference type="Google" id="ProtNLM"/>
    </source>
</evidence>
<keyword evidence="3" id="KW-1185">Reference proteome</keyword>
<comment type="caution">
    <text evidence="2">The sequence shown here is derived from an EMBL/GenBank/DDBJ whole genome shotgun (WGS) entry which is preliminary data.</text>
</comment>
<evidence type="ECO:0000313" key="3">
    <source>
        <dbReference type="Proteomes" id="UP001280581"/>
    </source>
</evidence>
<dbReference type="Proteomes" id="UP001280581">
    <property type="component" value="Unassembled WGS sequence"/>
</dbReference>
<reference evidence="2 3" key="1">
    <citation type="submission" date="2021-02" db="EMBL/GenBank/DDBJ databases">
        <title>Genome assembly of Pseudopithomyces chartarum.</title>
        <authorList>
            <person name="Jauregui R."/>
            <person name="Singh J."/>
            <person name="Voisey C."/>
        </authorList>
    </citation>
    <scope>NUCLEOTIDE SEQUENCE [LARGE SCALE GENOMIC DNA]</scope>
    <source>
        <strain evidence="2 3">AGR01</strain>
    </source>
</reference>
<dbReference type="Pfam" id="PF11951">
    <property type="entry name" value="Fungal_trans_2"/>
    <property type="match status" value="1"/>
</dbReference>
<evidence type="ECO:0000313" key="2">
    <source>
        <dbReference type="EMBL" id="KAK3214843.1"/>
    </source>
</evidence>